<accession>A0A9P6ETH9</accession>
<sequence>MPSIFIVERHDYQHHTDEIVRKHFCSAHTTLKAANKKAKALLYRYLNTEDDNGLAQIEDEGIQNDGTYLGTVRLFQDYSEDGKDTTVVSVFETDLRDESWGAFSDDDEADEFKEATGGFSSDEDEDAEGENDDEGEEEEEIEVKNRSPPQQAPRKHARTSSAATIDRGGQKRVKTLTGSKSQPIELGSSP</sequence>
<name>A0A9P6ETH9_9AGAR</name>
<feature type="region of interest" description="Disordered" evidence="1">
    <location>
        <begin position="99"/>
        <end position="190"/>
    </location>
</feature>
<dbReference type="EMBL" id="MU157825">
    <property type="protein sequence ID" value="KAF9534892.1"/>
    <property type="molecule type" value="Genomic_DNA"/>
</dbReference>
<organism evidence="2 3">
    <name type="scientific">Crepidotus variabilis</name>
    <dbReference type="NCBI Taxonomy" id="179855"/>
    <lineage>
        <taxon>Eukaryota</taxon>
        <taxon>Fungi</taxon>
        <taxon>Dikarya</taxon>
        <taxon>Basidiomycota</taxon>
        <taxon>Agaricomycotina</taxon>
        <taxon>Agaricomycetes</taxon>
        <taxon>Agaricomycetidae</taxon>
        <taxon>Agaricales</taxon>
        <taxon>Agaricineae</taxon>
        <taxon>Crepidotaceae</taxon>
        <taxon>Crepidotus</taxon>
    </lineage>
</organism>
<comment type="caution">
    <text evidence="2">The sequence shown here is derived from an EMBL/GenBank/DDBJ whole genome shotgun (WGS) entry which is preliminary data.</text>
</comment>
<keyword evidence="3" id="KW-1185">Reference proteome</keyword>
<proteinExistence type="predicted"/>
<feature type="compositionally biased region" description="Polar residues" evidence="1">
    <location>
        <begin position="176"/>
        <end position="190"/>
    </location>
</feature>
<feature type="compositionally biased region" description="Acidic residues" evidence="1">
    <location>
        <begin position="121"/>
        <end position="141"/>
    </location>
</feature>
<gene>
    <name evidence="2" type="ORF">CPB83DRAFT_888843</name>
</gene>
<dbReference type="Proteomes" id="UP000807306">
    <property type="component" value="Unassembled WGS sequence"/>
</dbReference>
<evidence type="ECO:0000313" key="2">
    <source>
        <dbReference type="EMBL" id="KAF9534892.1"/>
    </source>
</evidence>
<dbReference type="AlphaFoldDB" id="A0A9P6ETH9"/>
<evidence type="ECO:0000313" key="3">
    <source>
        <dbReference type="Proteomes" id="UP000807306"/>
    </source>
</evidence>
<protein>
    <submittedName>
        <fullName evidence="2">Uncharacterized protein</fullName>
    </submittedName>
</protein>
<evidence type="ECO:0000256" key="1">
    <source>
        <dbReference type="SAM" id="MobiDB-lite"/>
    </source>
</evidence>
<reference evidence="2" key="1">
    <citation type="submission" date="2020-11" db="EMBL/GenBank/DDBJ databases">
        <authorList>
            <consortium name="DOE Joint Genome Institute"/>
            <person name="Ahrendt S."/>
            <person name="Riley R."/>
            <person name="Andreopoulos W."/>
            <person name="Labutti K."/>
            <person name="Pangilinan J."/>
            <person name="Ruiz-Duenas F.J."/>
            <person name="Barrasa J.M."/>
            <person name="Sanchez-Garcia M."/>
            <person name="Camarero S."/>
            <person name="Miyauchi S."/>
            <person name="Serrano A."/>
            <person name="Linde D."/>
            <person name="Babiker R."/>
            <person name="Drula E."/>
            <person name="Ayuso-Fernandez I."/>
            <person name="Pacheco R."/>
            <person name="Padilla G."/>
            <person name="Ferreira P."/>
            <person name="Barriuso J."/>
            <person name="Kellner H."/>
            <person name="Castanera R."/>
            <person name="Alfaro M."/>
            <person name="Ramirez L."/>
            <person name="Pisabarro A.G."/>
            <person name="Kuo A."/>
            <person name="Tritt A."/>
            <person name="Lipzen A."/>
            <person name="He G."/>
            <person name="Yan M."/>
            <person name="Ng V."/>
            <person name="Cullen D."/>
            <person name="Martin F."/>
            <person name="Rosso M.-N."/>
            <person name="Henrissat B."/>
            <person name="Hibbett D."/>
            <person name="Martinez A.T."/>
            <person name="Grigoriev I.V."/>
        </authorList>
    </citation>
    <scope>NUCLEOTIDE SEQUENCE</scope>
    <source>
        <strain evidence="2">CBS 506.95</strain>
    </source>
</reference>